<dbReference type="KEGG" id="rhp:LPB142_11495"/>
<dbReference type="Proteomes" id="UP000176562">
    <property type="component" value="Chromosome"/>
</dbReference>
<dbReference type="RefSeq" id="WP_068765895.1">
    <property type="nucleotide sequence ID" value="NZ_CP017781.1"/>
</dbReference>
<dbReference type="PROSITE" id="PS50943">
    <property type="entry name" value="HTH_CROC1"/>
    <property type="match status" value="1"/>
</dbReference>
<dbReference type="InterPro" id="IPR001387">
    <property type="entry name" value="Cro/C1-type_HTH"/>
</dbReference>
<proteinExistence type="predicted"/>
<dbReference type="Pfam" id="PF09856">
    <property type="entry name" value="ScfRs"/>
    <property type="match status" value="1"/>
</dbReference>
<dbReference type="CDD" id="cd00093">
    <property type="entry name" value="HTH_XRE"/>
    <property type="match status" value="1"/>
</dbReference>
<protein>
    <submittedName>
        <fullName evidence="2">XRE family transcriptional regulator</fullName>
    </submittedName>
</protein>
<dbReference type="Pfam" id="PF01381">
    <property type="entry name" value="HTH_3"/>
    <property type="match status" value="1"/>
</dbReference>
<organism evidence="2 3">
    <name type="scientific">Rhodobacter xanthinilyticus</name>
    <dbReference type="NCBI Taxonomy" id="1850250"/>
    <lineage>
        <taxon>Bacteria</taxon>
        <taxon>Pseudomonadati</taxon>
        <taxon>Pseudomonadota</taxon>
        <taxon>Alphaproteobacteria</taxon>
        <taxon>Rhodobacterales</taxon>
        <taxon>Rhodobacter group</taxon>
        <taxon>Rhodobacter</taxon>
    </lineage>
</organism>
<sequence>MARSALTGTRIRERRTAIRMKQADLARLSGISPAYLNLIEHNRRRVGEALMIQIAGALGVAPEALSEGAEGMLFEGLREAAASAEIEGGARGASPPEIERIEEFVGRFPGWAGVLAGRQARVGALERVVESYSERMAQDPFLLASLHEVLSAVTSLRSTAAILVETEDIEPEWRARFLRTIQEESLRLSDTAEALVGYLDEIEEAETGLSSPQEQVEAWLTGRRWHLEELERPDPPPAETLIEGVAELASGAARKLALAHIARAAADAALLPLAPFAAALARHGADPGRLAAEFAAPLGAVFRRLATLPAGIEGAPAAGLVACDGSGTLTFRRPAPGFALPRFGAACPLWPLYEALTRPMQPIRAVVDMAGRLPQRFLTYAFCEPRQPGGFDGPVLMEAMMLILPGPRAAPGDARAVGSSCRICPRGACPGRREPSILAES</sequence>
<gene>
    <name evidence="2" type="ORF">LPB142_11495</name>
</gene>
<dbReference type="InterPro" id="IPR018653">
    <property type="entry name" value="ScfR_C"/>
</dbReference>
<evidence type="ECO:0000313" key="3">
    <source>
        <dbReference type="Proteomes" id="UP000176562"/>
    </source>
</evidence>
<dbReference type="InterPro" id="IPR010982">
    <property type="entry name" value="Lambda_DNA-bd_dom_sf"/>
</dbReference>
<name>A0A1D9MDC5_9RHOB</name>
<dbReference type="STRING" id="1850250.LPB142_11495"/>
<dbReference type="GO" id="GO:0003677">
    <property type="term" value="F:DNA binding"/>
    <property type="evidence" value="ECO:0007669"/>
    <property type="project" value="InterPro"/>
</dbReference>
<dbReference type="AlphaFoldDB" id="A0A1D9MDC5"/>
<dbReference type="EMBL" id="CP017781">
    <property type="protein sequence ID" value="AOZ69867.1"/>
    <property type="molecule type" value="Genomic_DNA"/>
</dbReference>
<accession>A0A1D9MDC5</accession>
<keyword evidence="3" id="KW-1185">Reference proteome</keyword>
<dbReference type="Gene3D" id="1.10.260.40">
    <property type="entry name" value="lambda repressor-like DNA-binding domains"/>
    <property type="match status" value="1"/>
</dbReference>
<feature type="domain" description="HTH cro/C1-type" evidence="1">
    <location>
        <begin position="11"/>
        <end position="65"/>
    </location>
</feature>
<evidence type="ECO:0000259" key="1">
    <source>
        <dbReference type="PROSITE" id="PS50943"/>
    </source>
</evidence>
<dbReference type="SMART" id="SM00530">
    <property type="entry name" value="HTH_XRE"/>
    <property type="match status" value="1"/>
</dbReference>
<reference evidence="2 3" key="1">
    <citation type="submission" date="2016-10" db="EMBL/GenBank/DDBJ databases">
        <title>Rhodobacter sp. LPB0142, isolated from sea water.</title>
        <authorList>
            <person name="Kim E."/>
            <person name="Yi H."/>
        </authorList>
    </citation>
    <scope>NUCLEOTIDE SEQUENCE [LARGE SCALE GENOMIC DNA]</scope>
    <source>
        <strain evidence="2 3">LPB0142</strain>
    </source>
</reference>
<evidence type="ECO:0000313" key="2">
    <source>
        <dbReference type="EMBL" id="AOZ69867.1"/>
    </source>
</evidence>
<dbReference type="SUPFAM" id="SSF47413">
    <property type="entry name" value="lambda repressor-like DNA-binding domains"/>
    <property type="match status" value="1"/>
</dbReference>